<evidence type="ECO:0000313" key="4">
    <source>
        <dbReference type="Proteomes" id="UP000637359"/>
    </source>
</evidence>
<dbReference type="AlphaFoldDB" id="A0A923RJL7"/>
<dbReference type="InterPro" id="IPR023214">
    <property type="entry name" value="HAD_sf"/>
</dbReference>
<dbReference type="InterPro" id="IPR050155">
    <property type="entry name" value="HAD-like_hydrolase_sf"/>
</dbReference>
<dbReference type="Pfam" id="PF13419">
    <property type="entry name" value="HAD_2"/>
    <property type="match status" value="1"/>
</dbReference>
<dbReference type="GO" id="GO:0005829">
    <property type="term" value="C:cytosol"/>
    <property type="evidence" value="ECO:0007669"/>
    <property type="project" value="TreeGrafter"/>
</dbReference>
<dbReference type="PANTHER" id="PTHR43434:SF13">
    <property type="entry name" value="PHOSPHOGLYCOLATE PHOSPHATASE"/>
    <property type="match status" value="1"/>
</dbReference>
<dbReference type="GO" id="GO:0008967">
    <property type="term" value="F:phosphoglycolate phosphatase activity"/>
    <property type="evidence" value="ECO:0007669"/>
    <property type="project" value="TreeGrafter"/>
</dbReference>
<protein>
    <submittedName>
        <fullName evidence="3">HAD-IA family hydrolase</fullName>
    </submittedName>
</protein>
<evidence type="ECO:0000256" key="2">
    <source>
        <dbReference type="ARBA" id="ARBA00022842"/>
    </source>
</evidence>
<keyword evidence="2" id="KW-0460">Magnesium</keyword>
<dbReference type="GO" id="GO:0006281">
    <property type="term" value="P:DNA repair"/>
    <property type="evidence" value="ECO:0007669"/>
    <property type="project" value="TreeGrafter"/>
</dbReference>
<name>A0A923RJL7_9BACI</name>
<dbReference type="Gene3D" id="3.40.50.1000">
    <property type="entry name" value="HAD superfamily/HAD-like"/>
    <property type="match status" value="1"/>
</dbReference>
<sequence length="205" mass="23845">MKHVIFDFDGTLVDSLEVLISSWNSLCKKHNLKEIKHHEIPVLKQLSLKQRMKHVNFSMFKLPIIAPKLYKLYQESLHELRLFDGMKSTLQQLDRKGYKTSIISSNSRDNIIRFLKRNEVTTIERVLCSSSILGKDKLIDKYLSEHKLHPSEVIYIGDEQRDILACKKSGIKIIWVGWGYDSIEAIEKLKPDFHAKTPDDILTII</sequence>
<dbReference type="PANTHER" id="PTHR43434">
    <property type="entry name" value="PHOSPHOGLYCOLATE PHOSPHATASE"/>
    <property type="match status" value="1"/>
</dbReference>
<accession>A0A923RJL7</accession>
<dbReference type="InterPro" id="IPR006439">
    <property type="entry name" value="HAD-SF_hydro_IA"/>
</dbReference>
<keyword evidence="1 3" id="KW-0378">Hydrolase</keyword>
<dbReference type="SFLD" id="SFLDG01129">
    <property type="entry name" value="C1.5:_HAD__Beta-PGM__Phosphata"/>
    <property type="match status" value="1"/>
</dbReference>
<organism evidence="3 4">
    <name type="scientific">Ornithinibacillus hominis</name>
    <dbReference type="NCBI Taxonomy" id="2763055"/>
    <lineage>
        <taxon>Bacteria</taxon>
        <taxon>Bacillati</taxon>
        <taxon>Bacillota</taxon>
        <taxon>Bacilli</taxon>
        <taxon>Bacillales</taxon>
        <taxon>Bacillaceae</taxon>
        <taxon>Ornithinibacillus</taxon>
    </lineage>
</organism>
<comment type="caution">
    <text evidence="3">The sequence shown here is derived from an EMBL/GenBank/DDBJ whole genome shotgun (WGS) entry which is preliminary data.</text>
</comment>
<dbReference type="InterPro" id="IPR041492">
    <property type="entry name" value="HAD_2"/>
</dbReference>
<evidence type="ECO:0000256" key="1">
    <source>
        <dbReference type="ARBA" id="ARBA00022801"/>
    </source>
</evidence>
<dbReference type="InterPro" id="IPR036412">
    <property type="entry name" value="HAD-like_sf"/>
</dbReference>
<dbReference type="NCBIfam" id="TIGR01549">
    <property type="entry name" value="HAD-SF-IA-v1"/>
    <property type="match status" value="1"/>
</dbReference>
<evidence type="ECO:0000313" key="3">
    <source>
        <dbReference type="EMBL" id="MBC5638104.1"/>
    </source>
</evidence>
<gene>
    <name evidence="3" type="ORF">H8S33_15005</name>
</gene>
<reference evidence="3" key="1">
    <citation type="submission" date="2020-08" db="EMBL/GenBank/DDBJ databases">
        <title>Genome public.</title>
        <authorList>
            <person name="Liu C."/>
            <person name="Sun Q."/>
        </authorList>
    </citation>
    <scope>NUCLEOTIDE SEQUENCE</scope>
    <source>
        <strain evidence="3">BX22</strain>
    </source>
</reference>
<dbReference type="Gene3D" id="1.10.150.240">
    <property type="entry name" value="Putative phosphatase, domain 2"/>
    <property type="match status" value="1"/>
</dbReference>
<dbReference type="Proteomes" id="UP000637359">
    <property type="component" value="Unassembled WGS sequence"/>
</dbReference>
<proteinExistence type="predicted"/>
<dbReference type="SUPFAM" id="SSF56784">
    <property type="entry name" value="HAD-like"/>
    <property type="match status" value="1"/>
</dbReference>
<dbReference type="SFLD" id="SFLDS00003">
    <property type="entry name" value="Haloacid_Dehalogenase"/>
    <property type="match status" value="1"/>
</dbReference>
<keyword evidence="4" id="KW-1185">Reference proteome</keyword>
<dbReference type="EMBL" id="JACOOL010000012">
    <property type="protein sequence ID" value="MBC5638104.1"/>
    <property type="molecule type" value="Genomic_DNA"/>
</dbReference>
<dbReference type="InterPro" id="IPR023198">
    <property type="entry name" value="PGP-like_dom2"/>
</dbReference>